<evidence type="ECO:0000256" key="2">
    <source>
        <dbReference type="SAM" id="Phobius"/>
    </source>
</evidence>
<evidence type="ECO:0000256" key="1">
    <source>
        <dbReference type="SAM" id="MobiDB-lite"/>
    </source>
</evidence>
<protein>
    <recommendedName>
        <fullName evidence="5">Tyrosine specific protein phosphatases domain-containing protein</fullName>
    </recommendedName>
</protein>
<feature type="compositionally biased region" description="Polar residues" evidence="1">
    <location>
        <begin position="438"/>
        <end position="451"/>
    </location>
</feature>
<keyword evidence="2" id="KW-0472">Membrane</keyword>
<evidence type="ECO:0008006" key="5">
    <source>
        <dbReference type="Google" id="ProtNLM"/>
    </source>
</evidence>
<dbReference type="KEGG" id="pbor:BSF38_05779"/>
<accession>A0A1U7CZ04</accession>
<reference evidence="4" key="1">
    <citation type="submission" date="2016-12" db="EMBL/GenBank/DDBJ databases">
        <title>Comparative genomics of four Isosphaeraceae planctomycetes: a common pool of plasmids and glycoside hydrolase genes.</title>
        <authorList>
            <person name="Ivanova A."/>
        </authorList>
    </citation>
    <scope>NUCLEOTIDE SEQUENCE [LARGE SCALE GENOMIC DNA]</scope>
    <source>
        <strain evidence="4">PX4</strain>
    </source>
</reference>
<feature type="region of interest" description="Disordered" evidence="1">
    <location>
        <begin position="421"/>
        <end position="451"/>
    </location>
</feature>
<name>A0A1U7CZ04_9BACT</name>
<keyword evidence="2" id="KW-0812">Transmembrane</keyword>
<evidence type="ECO:0000313" key="3">
    <source>
        <dbReference type="EMBL" id="APW64187.1"/>
    </source>
</evidence>
<dbReference type="Pfam" id="PF03162">
    <property type="entry name" value="Y_phosphatase2"/>
    <property type="match status" value="1"/>
</dbReference>
<feature type="transmembrane region" description="Helical" evidence="2">
    <location>
        <begin position="136"/>
        <end position="158"/>
    </location>
</feature>
<feature type="transmembrane region" description="Helical" evidence="2">
    <location>
        <begin position="68"/>
        <end position="85"/>
    </location>
</feature>
<organism evidence="3 4">
    <name type="scientific">Paludisphaera borealis</name>
    <dbReference type="NCBI Taxonomy" id="1387353"/>
    <lineage>
        <taxon>Bacteria</taxon>
        <taxon>Pseudomonadati</taxon>
        <taxon>Planctomycetota</taxon>
        <taxon>Planctomycetia</taxon>
        <taxon>Isosphaerales</taxon>
        <taxon>Isosphaeraceae</taxon>
        <taxon>Paludisphaera</taxon>
    </lineage>
</organism>
<keyword evidence="4" id="KW-1185">Reference proteome</keyword>
<dbReference type="STRING" id="1387353.BSF38_05779"/>
<dbReference type="RefSeq" id="WP_076350455.1">
    <property type="nucleotide sequence ID" value="NZ_CP019082.1"/>
</dbReference>
<dbReference type="InterPro" id="IPR004861">
    <property type="entry name" value="Siw14-like"/>
</dbReference>
<feature type="transmembrane region" description="Helical" evidence="2">
    <location>
        <begin position="228"/>
        <end position="250"/>
    </location>
</feature>
<sequence>MEAQPIRNRLGYWPWLVLALTTLPAFWYVVDFERSLDPEFPNVARQTYNPYPPAAYRLAVAGDTIDHAAVYVASAAVVLSVWSCLRDPKRRLRYAALALSLAAFWHAATPGPLMNGWHGLGWRTIFDPRVATGQRLALAGLAMLVAIVVVWCSRPWTLPTFFREARDSRILALLLVAVVLLAVRQTSWIDREPFEFWPRWFYVWGLFAWSFALLRVTPPAPPGWTRRAAVAGLIVAWLGLDFLGRGIFWYQRPINRLHEIVPGKLYLSAMPTYQGLKIAQERHHFKTIVNLFPEYTEMRSPHWPDEQRFAREHGIACYNQPAADPTGEQFVKDTLALAQDPNNWPLLVHCHGSMDRSPAWVGMYRFVVDGWPLNEAIKELERHRGLRPKSSVTLLYNRMLPMLAPERAATDPTAAQLRVNARGTVDPAEEIARRAETDAQQSGETSATQRR</sequence>
<proteinExistence type="predicted"/>
<dbReference type="EMBL" id="CP019082">
    <property type="protein sequence ID" value="APW64187.1"/>
    <property type="molecule type" value="Genomic_DNA"/>
</dbReference>
<dbReference type="Proteomes" id="UP000186309">
    <property type="component" value="Chromosome"/>
</dbReference>
<gene>
    <name evidence="3" type="ORF">BSF38_05779</name>
</gene>
<dbReference type="Gene3D" id="3.90.190.10">
    <property type="entry name" value="Protein tyrosine phosphatase superfamily"/>
    <property type="match status" value="1"/>
</dbReference>
<keyword evidence="2" id="KW-1133">Transmembrane helix</keyword>
<dbReference type="InterPro" id="IPR029021">
    <property type="entry name" value="Prot-tyrosine_phosphatase-like"/>
</dbReference>
<feature type="transmembrane region" description="Helical" evidence="2">
    <location>
        <begin position="200"/>
        <end position="216"/>
    </location>
</feature>
<feature type="transmembrane region" description="Helical" evidence="2">
    <location>
        <begin position="170"/>
        <end position="188"/>
    </location>
</feature>
<dbReference type="OrthoDB" id="270755at2"/>
<evidence type="ECO:0000313" key="4">
    <source>
        <dbReference type="Proteomes" id="UP000186309"/>
    </source>
</evidence>
<dbReference type="SUPFAM" id="SSF52799">
    <property type="entry name" value="(Phosphotyrosine protein) phosphatases II"/>
    <property type="match status" value="1"/>
</dbReference>
<dbReference type="AlphaFoldDB" id="A0A1U7CZ04"/>
<feature type="transmembrane region" description="Helical" evidence="2">
    <location>
        <begin position="92"/>
        <end position="108"/>
    </location>
</feature>
<feature type="transmembrane region" description="Helical" evidence="2">
    <location>
        <begin position="12"/>
        <end position="30"/>
    </location>
</feature>